<evidence type="ECO:0000313" key="4">
    <source>
        <dbReference type="Proteomes" id="UP000728032"/>
    </source>
</evidence>
<reference evidence="3" key="1">
    <citation type="submission" date="2020-11" db="EMBL/GenBank/DDBJ databases">
        <authorList>
            <person name="Tran Van P."/>
        </authorList>
    </citation>
    <scope>NUCLEOTIDE SEQUENCE</scope>
</reference>
<dbReference type="PRINTS" id="PR00081">
    <property type="entry name" value="GDHRDH"/>
</dbReference>
<feature type="non-terminal residue" evidence="3">
    <location>
        <position position="300"/>
    </location>
</feature>
<feature type="compositionally biased region" description="Polar residues" evidence="1">
    <location>
        <begin position="1"/>
        <end position="23"/>
    </location>
</feature>
<dbReference type="GO" id="GO:0016491">
    <property type="term" value="F:oxidoreductase activity"/>
    <property type="evidence" value="ECO:0007669"/>
    <property type="project" value="TreeGrafter"/>
</dbReference>
<keyword evidence="2" id="KW-1133">Transmembrane helix</keyword>
<proteinExistence type="predicted"/>
<dbReference type="AlphaFoldDB" id="A0A7R9M8S6"/>
<gene>
    <name evidence="3" type="ORF">ONB1V03_LOCUS11798</name>
</gene>
<feature type="region of interest" description="Disordered" evidence="1">
    <location>
        <begin position="1"/>
        <end position="33"/>
    </location>
</feature>
<evidence type="ECO:0000256" key="1">
    <source>
        <dbReference type="SAM" id="MobiDB-lite"/>
    </source>
</evidence>
<name>A0A7R9M8S6_9ACAR</name>
<sequence>MKTMAETNISDRNVEKPSTSSEPQKPRGTKREDSLSVVGVELIDSMATNPFVDRVFKAAITMVLFLVLSGVLWCVSKIQTSFSDLLEQIAVTVFILTLVVFAVSGLVFMCSILLISTNDRQTTTEVKNNINNNIGDNNAVIITGCDTGFGNGLAFELNALGFYTIALCLDAKGDGVKQLTNKAIFANKFITLELDITQESQIDKTFDEISHLLRDNGLKLWALVNNAGIFDAGYVEWGNGVEAYQRLLDVNTLGTIRMTRKYLPLLRETGGRVVNVLSVAARLAIDGYSAYCVSKHASLA</sequence>
<dbReference type="InterPro" id="IPR002347">
    <property type="entry name" value="SDR_fam"/>
</dbReference>
<dbReference type="Gene3D" id="3.40.50.720">
    <property type="entry name" value="NAD(P)-binding Rossmann-like Domain"/>
    <property type="match status" value="1"/>
</dbReference>
<dbReference type="InterPro" id="IPR036291">
    <property type="entry name" value="NAD(P)-bd_dom_sf"/>
</dbReference>
<dbReference type="PANTHER" id="PTHR43313:SF50">
    <property type="entry name" value="GH26015P"/>
    <property type="match status" value="1"/>
</dbReference>
<evidence type="ECO:0000313" key="3">
    <source>
        <dbReference type="EMBL" id="CAD7655153.1"/>
    </source>
</evidence>
<dbReference type="Proteomes" id="UP000728032">
    <property type="component" value="Unassembled WGS sequence"/>
</dbReference>
<keyword evidence="4" id="KW-1185">Reference proteome</keyword>
<dbReference type="EMBL" id="CAJPVJ010009077">
    <property type="protein sequence ID" value="CAG2172340.1"/>
    <property type="molecule type" value="Genomic_DNA"/>
</dbReference>
<keyword evidence="2" id="KW-0472">Membrane</keyword>
<dbReference type="OrthoDB" id="294295at2759"/>
<protein>
    <submittedName>
        <fullName evidence="3">Uncharacterized protein</fullName>
    </submittedName>
</protein>
<dbReference type="SUPFAM" id="SSF51735">
    <property type="entry name" value="NAD(P)-binding Rossmann-fold domains"/>
    <property type="match status" value="1"/>
</dbReference>
<dbReference type="PANTHER" id="PTHR43313">
    <property type="entry name" value="SHORT-CHAIN DEHYDROGENASE/REDUCTASE FAMILY 9C"/>
    <property type="match status" value="1"/>
</dbReference>
<feature type="transmembrane region" description="Helical" evidence="2">
    <location>
        <begin position="55"/>
        <end position="76"/>
    </location>
</feature>
<dbReference type="Pfam" id="PF00106">
    <property type="entry name" value="adh_short"/>
    <property type="match status" value="1"/>
</dbReference>
<dbReference type="GO" id="GO:0008202">
    <property type="term" value="P:steroid metabolic process"/>
    <property type="evidence" value="ECO:0007669"/>
    <property type="project" value="TreeGrafter"/>
</dbReference>
<organism evidence="3">
    <name type="scientific">Oppiella nova</name>
    <dbReference type="NCBI Taxonomy" id="334625"/>
    <lineage>
        <taxon>Eukaryota</taxon>
        <taxon>Metazoa</taxon>
        <taxon>Ecdysozoa</taxon>
        <taxon>Arthropoda</taxon>
        <taxon>Chelicerata</taxon>
        <taxon>Arachnida</taxon>
        <taxon>Acari</taxon>
        <taxon>Acariformes</taxon>
        <taxon>Sarcoptiformes</taxon>
        <taxon>Oribatida</taxon>
        <taxon>Brachypylina</taxon>
        <taxon>Oppioidea</taxon>
        <taxon>Oppiidae</taxon>
        <taxon>Oppiella</taxon>
    </lineage>
</organism>
<feature type="transmembrane region" description="Helical" evidence="2">
    <location>
        <begin position="88"/>
        <end position="115"/>
    </location>
</feature>
<accession>A0A7R9M8S6</accession>
<keyword evidence="2" id="KW-0812">Transmembrane</keyword>
<evidence type="ECO:0000256" key="2">
    <source>
        <dbReference type="SAM" id="Phobius"/>
    </source>
</evidence>
<dbReference type="EMBL" id="OC923902">
    <property type="protein sequence ID" value="CAD7655153.1"/>
    <property type="molecule type" value="Genomic_DNA"/>
</dbReference>